<reference evidence="1" key="1">
    <citation type="submission" date="2022-07" db="EMBL/GenBank/DDBJ databases">
        <title>Taxonomy of Novel Oxalotrophic and Methylotrophic Bacteria.</title>
        <authorList>
            <person name="Sahin N."/>
            <person name="Tani A."/>
        </authorList>
    </citation>
    <scope>NUCLEOTIDE SEQUENCE</scope>
    <source>
        <strain evidence="1">AM327</strain>
    </source>
</reference>
<protein>
    <submittedName>
        <fullName evidence="1">Uncharacterized protein</fullName>
    </submittedName>
</protein>
<name>A0A9W6B6T6_9FLAO</name>
<evidence type="ECO:0000313" key="1">
    <source>
        <dbReference type="EMBL" id="GLB52635.1"/>
    </source>
</evidence>
<organism evidence="1 2">
    <name type="scientific">Neptunitalea chrysea</name>
    <dbReference type="NCBI Taxonomy" id="1647581"/>
    <lineage>
        <taxon>Bacteria</taxon>
        <taxon>Pseudomonadati</taxon>
        <taxon>Bacteroidota</taxon>
        <taxon>Flavobacteriia</taxon>
        <taxon>Flavobacteriales</taxon>
        <taxon>Flavobacteriaceae</taxon>
        <taxon>Neptunitalea</taxon>
    </lineage>
</organism>
<sequence>MDDDMPLASATFDLSANIDVVSGMGKINISMLDNGTYFRYEDAIIVNSCVNIYYSDSDFATFVAQGGIGANN</sequence>
<dbReference type="Proteomes" id="UP001143545">
    <property type="component" value="Unassembled WGS sequence"/>
</dbReference>
<proteinExistence type="predicted"/>
<dbReference type="AlphaFoldDB" id="A0A9W6B6T6"/>
<dbReference type="EMBL" id="BRVP01000010">
    <property type="protein sequence ID" value="GLB52635.1"/>
    <property type="molecule type" value="Genomic_DNA"/>
</dbReference>
<evidence type="ECO:0000313" key="2">
    <source>
        <dbReference type="Proteomes" id="UP001143545"/>
    </source>
</evidence>
<keyword evidence="2" id="KW-1185">Reference proteome</keyword>
<accession>A0A9W6B6T6</accession>
<comment type="caution">
    <text evidence="1">The sequence shown here is derived from an EMBL/GenBank/DDBJ whole genome shotgun (WGS) entry which is preliminary data.</text>
</comment>
<gene>
    <name evidence="1" type="ORF">NBRC110019_16750</name>
</gene>